<accession>A0A5J6TF99</accession>
<reference evidence="2 3" key="1">
    <citation type="submission" date="2019-07" db="EMBL/GenBank/DDBJ databases">
        <authorList>
            <person name="Divens A.M."/>
            <person name="Garlena R.A."/>
            <person name="Russell D.A."/>
            <person name="Pope W.H."/>
            <person name="Jacobs-Sera D."/>
            <person name="Hatfull G.F."/>
        </authorList>
    </citation>
    <scope>NUCLEOTIDE SEQUENCE [LARGE SCALE GENOMIC DNA]</scope>
</reference>
<evidence type="ECO:0000313" key="2">
    <source>
        <dbReference type="EMBL" id="QFG09446.1"/>
    </source>
</evidence>
<feature type="coiled-coil region" evidence="1">
    <location>
        <begin position="75"/>
        <end position="102"/>
    </location>
</feature>
<protein>
    <submittedName>
        <fullName evidence="2">Uncharacterized protein</fullName>
    </submittedName>
</protein>
<dbReference type="GeneID" id="60325629"/>
<dbReference type="RefSeq" id="YP_009954142.1">
    <property type="nucleotide sequence ID" value="NC_051629.1"/>
</dbReference>
<keyword evidence="1" id="KW-0175">Coiled coil</keyword>
<keyword evidence="3" id="KW-1185">Reference proteome</keyword>
<sequence>MSNWAHVGNVSVPMNRGKLGGREFVENVEVQVGVRADLGEVVVQVDGNTKGVLPTLQPDQAAAFGTLLARAAGAAGELATAYKSYQDALQAAEDRLAEAMGQQQVAR</sequence>
<organism evidence="2 3">
    <name type="scientific">Mycobacterium phage Yuna</name>
    <dbReference type="NCBI Taxonomy" id="2599885"/>
    <lineage>
        <taxon>Viruses</taxon>
        <taxon>Duplodnaviria</taxon>
        <taxon>Heunggongvirae</taxon>
        <taxon>Uroviricota</taxon>
        <taxon>Caudoviricetes</taxon>
        <taxon>Weiservirinae</taxon>
        <taxon>Anayavirus</taxon>
        <taxon>Anayavirus yuna</taxon>
    </lineage>
</organism>
<name>A0A5J6TF99_9CAUD</name>
<dbReference type="EMBL" id="MN234176">
    <property type="protein sequence ID" value="QFG09446.1"/>
    <property type="molecule type" value="Genomic_DNA"/>
</dbReference>
<gene>
    <name evidence="2" type="primary">64</name>
    <name evidence="2" type="ORF">PBI_YUNA_64</name>
</gene>
<evidence type="ECO:0000256" key="1">
    <source>
        <dbReference type="SAM" id="Coils"/>
    </source>
</evidence>
<dbReference type="KEGG" id="vg:60325629"/>
<proteinExistence type="predicted"/>
<dbReference type="Proteomes" id="UP000326803">
    <property type="component" value="Segment"/>
</dbReference>
<evidence type="ECO:0000313" key="3">
    <source>
        <dbReference type="Proteomes" id="UP000326803"/>
    </source>
</evidence>